<accession>A0A917A962</accession>
<feature type="transmembrane region" description="Helical" evidence="1">
    <location>
        <begin position="5"/>
        <end position="23"/>
    </location>
</feature>
<evidence type="ECO:0000313" key="2">
    <source>
        <dbReference type="EMBL" id="GGE36107.1"/>
    </source>
</evidence>
<evidence type="ECO:0000256" key="1">
    <source>
        <dbReference type="SAM" id="Phobius"/>
    </source>
</evidence>
<feature type="transmembrane region" description="Helical" evidence="1">
    <location>
        <begin position="52"/>
        <end position="74"/>
    </location>
</feature>
<comment type="caution">
    <text evidence="2">The sequence shown here is derived from an EMBL/GenBank/DDBJ whole genome shotgun (WGS) entry which is preliminary data.</text>
</comment>
<feature type="transmembrane region" description="Helical" evidence="1">
    <location>
        <begin position="29"/>
        <end position="45"/>
    </location>
</feature>
<protein>
    <recommendedName>
        <fullName evidence="4">Cell wall-active antibiotics response LiaF-like C-terminal domain-containing protein</fullName>
    </recommendedName>
</protein>
<sequence length="222" mass="25204">MKKNIVGILFLLLAVTILIGGFWWKDFQITIWLWAWVAFTAYVAIKHLLQRDFIVTGIFGLLCIFALNSTYRFLPIENSVLILTTICAVIGLNILFKPQKWQKRLRKRSFQEASSGNHVEVSFGSTTKYISDDAFREGSADVSFGDATVYLDNANIIENRAQFVVDVSFGNLTLYIPRIWCVDLRVDNSFGAVDYRPVDGVFEKTLLVTGDVSFGHLEIIYI</sequence>
<keyword evidence="1" id="KW-1133">Transmembrane helix</keyword>
<keyword evidence="1" id="KW-0812">Transmembrane</keyword>
<dbReference type="OrthoDB" id="2990621at2"/>
<dbReference type="Proteomes" id="UP000660801">
    <property type="component" value="Unassembled WGS sequence"/>
</dbReference>
<evidence type="ECO:0000313" key="3">
    <source>
        <dbReference type="Proteomes" id="UP000660801"/>
    </source>
</evidence>
<organism evidence="2 3">
    <name type="scientific">Streptococcus himalayensis</name>
    <dbReference type="NCBI Taxonomy" id="1888195"/>
    <lineage>
        <taxon>Bacteria</taxon>
        <taxon>Bacillati</taxon>
        <taxon>Bacillota</taxon>
        <taxon>Bacilli</taxon>
        <taxon>Lactobacillales</taxon>
        <taxon>Streptococcaceae</taxon>
        <taxon>Streptococcus</taxon>
    </lineage>
</organism>
<reference evidence="2" key="1">
    <citation type="journal article" date="2014" name="Int. J. Syst. Evol. Microbiol.">
        <title>Complete genome sequence of Corynebacterium casei LMG S-19264T (=DSM 44701T), isolated from a smear-ripened cheese.</title>
        <authorList>
            <consortium name="US DOE Joint Genome Institute (JGI-PGF)"/>
            <person name="Walter F."/>
            <person name="Albersmeier A."/>
            <person name="Kalinowski J."/>
            <person name="Ruckert C."/>
        </authorList>
    </citation>
    <scope>NUCLEOTIDE SEQUENCE</scope>
    <source>
        <strain evidence="2">CGMCC 1.15533</strain>
    </source>
</reference>
<evidence type="ECO:0008006" key="4">
    <source>
        <dbReference type="Google" id="ProtNLM"/>
    </source>
</evidence>
<reference evidence="2" key="2">
    <citation type="submission" date="2020-09" db="EMBL/GenBank/DDBJ databases">
        <authorList>
            <person name="Sun Q."/>
            <person name="Zhou Y."/>
        </authorList>
    </citation>
    <scope>NUCLEOTIDE SEQUENCE</scope>
    <source>
        <strain evidence="2">CGMCC 1.15533</strain>
    </source>
</reference>
<dbReference type="EMBL" id="BMJN01000037">
    <property type="protein sequence ID" value="GGE36107.1"/>
    <property type="molecule type" value="Genomic_DNA"/>
</dbReference>
<gene>
    <name evidence="2" type="ORF">GCM10011510_16800</name>
</gene>
<feature type="transmembrane region" description="Helical" evidence="1">
    <location>
        <begin position="80"/>
        <end position="96"/>
    </location>
</feature>
<name>A0A917A962_9STRE</name>
<dbReference type="RefSeq" id="WP_068989185.1">
    <property type="nucleotide sequence ID" value="NZ_BMJN01000037.1"/>
</dbReference>
<proteinExistence type="predicted"/>
<keyword evidence="3" id="KW-1185">Reference proteome</keyword>
<keyword evidence="1" id="KW-0472">Membrane</keyword>
<dbReference type="AlphaFoldDB" id="A0A917A962"/>